<evidence type="ECO:0000313" key="6">
    <source>
        <dbReference type="Proteomes" id="UP000578077"/>
    </source>
</evidence>
<comment type="caution">
    <text evidence="5">The sequence shown here is derived from an EMBL/GenBank/DDBJ whole genome shotgun (WGS) entry which is preliminary data.</text>
</comment>
<keyword evidence="6" id="KW-1185">Reference proteome</keyword>
<evidence type="ECO:0000256" key="2">
    <source>
        <dbReference type="ARBA" id="ARBA00023125"/>
    </source>
</evidence>
<dbReference type="PANTHER" id="PTHR44688">
    <property type="entry name" value="DNA-BINDING TRANSCRIPTIONAL ACTIVATOR DEVR_DOSR"/>
    <property type="match status" value="1"/>
</dbReference>
<dbReference type="Gene3D" id="1.10.10.10">
    <property type="entry name" value="Winged helix-like DNA-binding domain superfamily/Winged helix DNA-binding domain"/>
    <property type="match status" value="1"/>
</dbReference>
<dbReference type="GO" id="GO:0003677">
    <property type="term" value="F:DNA binding"/>
    <property type="evidence" value="ECO:0007669"/>
    <property type="project" value="UniProtKB-KW"/>
</dbReference>
<proteinExistence type="predicted"/>
<dbReference type="AlphaFoldDB" id="A0A841ED43"/>
<keyword evidence="2 5" id="KW-0238">DNA-binding</keyword>
<evidence type="ECO:0000256" key="3">
    <source>
        <dbReference type="ARBA" id="ARBA00023163"/>
    </source>
</evidence>
<organism evidence="5 6">
    <name type="scientific">Streptomonospora salina</name>
    <dbReference type="NCBI Taxonomy" id="104205"/>
    <lineage>
        <taxon>Bacteria</taxon>
        <taxon>Bacillati</taxon>
        <taxon>Actinomycetota</taxon>
        <taxon>Actinomycetes</taxon>
        <taxon>Streptosporangiales</taxon>
        <taxon>Nocardiopsidaceae</taxon>
        <taxon>Streptomonospora</taxon>
    </lineage>
</organism>
<dbReference type="InterPro" id="IPR000792">
    <property type="entry name" value="Tscrpt_reg_LuxR_C"/>
</dbReference>
<keyword evidence="1" id="KW-0805">Transcription regulation</keyword>
<dbReference type="PANTHER" id="PTHR44688:SF16">
    <property type="entry name" value="DNA-BINDING TRANSCRIPTIONAL ACTIVATOR DEVR_DOSR"/>
    <property type="match status" value="1"/>
</dbReference>
<dbReference type="GO" id="GO:0006355">
    <property type="term" value="P:regulation of DNA-templated transcription"/>
    <property type="evidence" value="ECO:0007669"/>
    <property type="project" value="InterPro"/>
</dbReference>
<dbReference type="Pfam" id="PF00196">
    <property type="entry name" value="GerE"/>
    <property type="match status" value="1"/>
</dbReference>
<evidence type="ECO:0000259" key="4">
    <source>
        <dbReference type="PROSITE" id="PS50043"/>
    </source>
</evidence>
<protein>
    <submittedName>
        <fullName evidence="5">DNA-binding NarL/FixJ family response regulator</fullName>
    </submittedName>
</protein>
<evidence type="ECO:0000256" key="1">
    <source>
        <dbReference type="ARBA" id="ARBA00023015"/>
    </source>
</evidence>
<accession>A0A841ED43</accession>
<dbReference type="InterPro" id="IPR016032">
    <property type="entry name" value="Sig_transdc_resp-reg_C-effctor"/>
</dbReference>
<keyword evidence="3" id="KW-0804">Transcription</keyword>
<dbReference type="SUPFAM" id="SSF46894">
    <property type="entry name" value="C-terminal effector domain of the bipartite response regulators"/>
    <property type="match status" value="1"/>
</dbReference>
<dbReference type="CDD" id="cd06170">
    <property type="entry name" value="LuxR_C_like"/>
    <property type="match status" value="1"/>
</dbReference>
<evidence type="ECO:0000313" key="5">
    <source>
        <dbReference type="EMBL" id="MBB5998380.1"/>
    </source>
</evidence>
<dbReference type="SMART" id="SM00421">
    <property type="entry name" value="HTH_LUXR"/>
    <property type="match status" value="1"/>
</dbReference>
<dbReference type="Proteomes" id="UP000578077">
    <property type="component" value="Unassembled WGS sequence"/>
</dbReference>
<gene>
    <name evidence="5" type="ORF">HNR25_002131</name>
</gene>
<feature type="domain" description="HTH luxR-type" evidence="4">
    <location>
        <begin position="78"/>
        <end position="143"/>
    </location>
</feature>
<dbReference type="InterPro" id="IPR036388">
    <property type="entry name" value="WH-like_DNA-bd_sf"/>
</dbReference>
<reference evidence="5 6" key="1">
    <citation type="submission" date="2020-08" db="EMBL/GenBank/DDBJ databases">
        <title>Sequencing the genomes of 1000 actinobacteria strains.</title>
        <authorList>
            <person name="Klenk H.-P."/>
        </authorList>
    </citation>
    <scope>NUCLEOTIDE SEQUENCE [LARGE SCALE GENOMIC DNA]</scope>
    <source>
        <strain evidence="5 6">DSM 44593</strain>
    </source>
</reference>
<dbReference type="PROSITE" id="PS50043">
    <property type="entry name" value="HTH_LUXR_2"/>
    <property type="match status" value="1"/>
</dbReference>
<sequence length="162" mass="16871">MIIPLWESGTVPLIRQVRDASSESTAVLVIGENGPLLDRSIGTGAAAVLSWRATVPEVSLAVIAATTGEPAQARRRPSADGGLGLSGRELEVMRLAAEGLTNSSAARALHLSEATVKTYWRRVFRKLDVHDRTTAVAAAISAGALPVRAADPAPFPVSPCPA</sequence>
<dbReference type="PRINTS" id="PR00038">
    <property type="entry name" value="HTHLUXR"/>
</dbReference>
<name>A0A841ED43_9ACTN</name>
<dbReference type="EMBL" id="JACHLY010000001">
    <property type="protein sequence ID" value="MBB5998380.1"/>
    <property type="molecule type" value="Genomic_DNA"/>
</dbReference>